<dbReference type="InterPro" id="IPR056924">
    <property type="entry name" value="SH3_Tf2-1"/>
</dbReference>
<sequence length="1619" mass="183571">MGGGESPLLAIIILLSFLLKSESWGWFSSSKETPSNDRTYSGGNFRGSSTEFYVEILAVDEKRSRLAWHLSDCSQRDFAIYFLCLSLNLTNDKLDNIEEKSEHLLQGSQRIHDSLDLIGSHTQHVAQTARHLECHIDSEIGKLGDEAIEIENEVIKVGDAMSSRMNTLQSKAEDIGNMAGLSLDKQHQLLDGQSTALESLNSLIQFQSNALEEIRKTDRKLKVYVRKRRETYQVWSDLPDPFCRRRCVEKMEKAVEARFEAIEITVEGMKAESAAVRRDLQQIMKMLEKRENPTESSSDDSSVNDNRHGRNGETGGSGSGERAGEQKPWRKRVELPTFDGDEPLSWLNRAERFFDIQRVKEDEEKVEIAYVSMEGSVAYLFTFWKEKASNQTWEGLKEAMINRFGGGFRGTVFERLTTIRQEGTVEEFVRQFEVLMGHTKGIPEIQVMGYFLAGLREDMKGQVRIQNPSELMEAMRIARDVEDAMIEHREAMRMGSRCTHSVHDPWVSQWGRTEGGGPARREGTTVNPVARANAATGSEGRGRMVQNLPYPEFLKRKEEGRCFRCGGPFAPGYRCVEKSLRVLLLAEDEDEGEEGETNDNTEEKVMELSAFSAEGWTNPGTLKLTGKIGERRVVVLIDSGASHNYISKRTTEELGLPVIATAPYTVSLGDGCRRVTQGRCVGVVVRLEEVDVEEEFHVFELGGVDIILGVAWLAKLGEVRANWGSMTMEYHVGKKTITIKGDPTLSRQLVKPKSLWKIGDDVESGVVVWGLSSLEATGNGEWGTDVTGEQWAQMEKLLQSHYRLFQDMHGLPPERPIPHRIQLKTGVDPINVRPYRYPHILKGEIEKQVEEMLQSGIIRHSSSPFSSPIILVKKKDGSWRFCVDYRALNKATVLDKFPIPVIEELIDELRGARYFSKIDLKSGYHQIRMEEADVAKTAFRIHLGHFEFLVMPFGLTNAPATFQSTMNKLLQPPNWADHLKQLEMVMQLLERNGWVTNRKKCDFGNKKIRYLGYQISDQGVEMDGEKLKQNLKMLRGFLGLTGYYRRFVAGYGKIAKPLTELLKKGKFSWNEHAKRAMEELKAAITSAPVLELPDFSQEFYIGCGASGVGVGAHSTLEAILGGKKVHGIHRSEEFEISVGTEDYYPKPAELVGQVDGGSTNRVADALSRRHEGGPEEGELRAISRPFWPNFQEILKEVEEDTELQKVIEELRNDPNSKKAYTLENNRLHYKGRLEFHVTKTGGHSGVYRTYRRIAQSLYWVGMKKEITDFVASCAVCQQHKYVTASPQGLLQPLPIPQVVWEEISLDFIVRLPKSQGYDAIMVVVDRLSKYAHFLALKHPYSAKTVADVFAKEIIRLHGIPVSVLKMSTSYHPETDGQTEVINRIVEGYLWCFCSEQPKSWFSMLSWAEFWYNTSYQGAAKCTPFEIVYGRPPPSFSRFIPEETQVEARRAQDLMTQQANKKRREVDIKVGEWVYLKIRPHRQSSMPVRLHPKLSARYFGPFKVLQQVGKVAFILELPETARIHPVFHASQLKKAVGDQIVEKALPEELQAEGPVFWPIKVLERRQLQQGEDTGGIEGATWEDFATIKDQFSEFNLEDKVENGGEGIDRKLKVYVRKRKG</sequence>
<evidence type="ECO:0000256" key="16">
    <source>
        <dbReference type="ARBA" id="ARBA00023268"/>
    </source>
</evidence>
<keyword evidence="9" id="KW-0460">Magnesium</keyword>
<feature type="signal peptide" evidence="18">
    <location>
        <begin position="1"/>
        <end position="23"/>
    </location>
</feature>
<dbReference type="Pfam" id="PF17919">
    <property type="entry name" value="RT_RNaseH_2"/>
    <property type="match status" value="1"/>
</dbReference>
<keyword evidence="16" id="KW-0511">Multifunctional enzyme</keyword>
<keyword evidence="6" id="KW-0064">Aspartyl protease</keyword>
<accession>A0AAQ3NWN2</accession>
<keyword evidence="5" id="KW-0479">Metal-binding</keyword>
<feature type="chain" id="PRO_5042818797" description="Reverse transcriptase domain-containing protein" evidence="18">
    <location>
        <begin position="24"/>
        <end position="1619"/>
    </location>
</feature>
<evidence type="ECO:0000256" key="18">
    <source>
        <dbReference type="SAM" id="SignalP"/>
    </source>
</evidence>
<evidence type="ECO:0000256" key="6">
    <source>
        <dbReference type="ARBA" id="ARBA00022750"/>
    </source>
</evidence>
<dbReference type="GO" id="GO:0015074">
    <property type="term" value="P:DNA integration"/>
    <property type="evidence" value="ECO:0007669"/>
    <property type="project" value="UniProtKB-KW"/>
</dbReference>
<dbReference type="InterPro" id="IPR043128">
    <property type="entry name" value="Rev_trsase/Diguanyl_cyclase"/>
</dbReference>
<dbReference type="PROSITE" id="PS00141">
    <property type="entry name" value="ASP_PROTEASE"/>
    <property type="match status" value="1"/>
</dbReference>
<feature type="region of interest" description="Disordered" evidence="17">
    <location>
        <begin position="288"/>
        <end position="336"/>
    </location>
</feature>
<evidence type="ECO:0000256" key="3">
    <source>
        <dbReference type="ARBA" id="ARBA00022695"/>
    </source>
</evidence>
<dbReference type="InterPro" id="IPR036397">
    <property type="entry name" value="RNaseH_sf"/>
</dbReference>
<evidence type="ECO:0000256" key="15">
    <source>
        <dbReference type="ARBA" id="ARBA00023172"/>
    </source>
</evidence>
<dbReference type="Pfam" id="PF13975">
    <property type="entry name" value="gag-asp_proteas"/>
    <property type="match status" value="1"/>
</dbReference>
<dbReference type="InterPro" id="IPR041588">
    <property type="entry name" value="Integrase_H2C2"/>
</dbReference>
<keyword evidence="8" id="KW-0378">Hydrolase</keyword>
<dbReference type="GO" id="GO:0003887">
    <property type="term" value="F:DNA-directed DNA polymerase activity"/>
    <property type="evidence" value="ECO:0007669"/>
    <property type="project" value="UniProtKB-KW"/>
</dbReference>
<dbReference type="GO" id="GO:0003677">
    <property type="term" value="F:DNA binding"/>
    <property type="evidence" value="ECO:0007669"/>
    <property type="project" value="UniProtKB-KW"/>
</dbReference>
<dbReference type="GO" id="GO:0004519">
    <property type="term" value="F:endonuclease activity"/>
    <property type="evidence" value="ECO:0007669"/>
    <property type="project" value="UniProtKB-KW"/>
</dbReference>
<dbReference type="GO" id="GO:0003723">
    <property type="term" value="F:RNA binding"/>
    <property type="evidence" value="ECO:0007669"/>
    <property type="project" value="UniProtKB-KW"/>
</dbReference>
<dbReference type="InterPro" id="IPR045358">
    <property type="entry name" value="Ty3_capsid"/>
</dbReference>
<evidence type="ECO:0000256" key="11">
    <source>
        <dbReference type="ARBA" id="ARBA00022908"/>
    </source>
</evidence>
<dbReference type="SUPFAM" id="SSF56672">
    <property type="entry name" value="DNA/RNA polymerases"/>
    <property type="match status" value="1"/>
</dbReference>
<dbReference type="Gene3D" id="3.30.70.270">
    <property type="match status" value="2"/>
</dbReference>
<keyword evidence="12" id="KW-0695">RNA-directed DNA polymerase</keyword>
<dbReference type="Pfam" id="PF00078">
    <property type="entry name" value="RVT_1"/>
    <property type="match status" value="1"/>
</dbReference>
<dbReference type="InterPro" id="IPR021109">
    <property type="entry name" value="Peptidase_aspartic_dom_sf"/>
</dbReference>
<keyword evidence="2" id="KW-0808">Transferase</keyword>
<dbReference type="InterPro" id="IPR043502">
    <property type="entry name" value="DNA/RNA_pol_sf"/>
</dbReference>
<evidence type="ECO:0000313" key="20">
    <source>
        <dbReference type="EMBL" id="WVZ16948.1"/>
    </source>
</evidence>
<keyword evidence="21" id="KW-1185">Reference proteome</keyword>
<dbReference type="PANTHER" id="PTHR37984">
    <property type="entry name" value="PROTEIN CBG26694"/>
    <property type="match status" value="1"/>
</dbReference>
<dbReference type="GO" id="GO:0006310">
    <property type="term" value="P:DNA recombination"/>
    <property type="evidence" value="ECO:0007669"/>
    <property type="project" value="UniProtKB-KW"/>
</dbReference>
<protein>
    <recommendedName>
        <fullName evidence="19">Reverse transcriptase domain-containing protein</fullName>
    </recommendedName>
</protein>
<keyword evidence="10" id="KW-0694">RNA-binding</keyword>
<dbReference type="Gene3D" id="1.10.340.70">
    <property type="match status" value="1"/>
</dbReference>
<dbReference type="Gene3D" id="2.40.70.10">
    <property type="entry name" value="Acid Proteases"/>
    <property type="match status" value="1"/>
</dbReference>
<proteinExistence type="predicted"/>
<evidence type="ECO:0000256" key="9">
    <source>
        <dbReference type="ARBA" id="ARBA00022842"/>
    </source>
</evidence>
<evidence type="ECO:0000256" key="17">
    <source>
        <dbReference type="SAM" id="MobiDB-lite"/>
    </source>
</evidence>
<keyword evidence="13" id="KW-0239">DNA-directed DNA polymerase</keyword>
<keyword evidence="4" id="KW-0540">Nuclease</keyword>
<dbReference type="InterPro" id="IPR012337">
    <property type="entry name" value="RNaseH-like_sf"/>
</dbReference>
<dbReference type="SUPFAM" id="SSF53098">
    <property type="entry name" value="Ribonuclease H-like"/>
    <property type="match status" value="1"/>
</dbReference>
<evidence type="ECO:0000256" key="8">
    <source>
        <dbReference type="ARBA" id="ARBA00022801"/>
    </source>
</evidence>
<evidence type="ECO:0000256" key="14">
    <source>
        <dbReference type="ARBA" id="ARBA00023125"/>
    </source>
</evidence>
<dbReference type="FunFam" id="3.10.10.10:FF:000007">
    <property type="entry name" value="Retrovirus-related Pol polyprotein from transposon 17.6-like Protein"/>
    <property type="match status" value="1"/>
</dbReference>
<dbReference type="Proteomes" id="UP001374535">
    <property type="component" value="Chromosome 3"/>
</dbReference>
<dbReference type="InterPro" id="IPR000477">
    <property type="entry name" value="RT_dom"/>
</dbReference>
<dbReference type="Gene3D" id="3.30.420.10">
    <property type="entry name" value="Ribonuclease H-like superfamily/Ribonuclease H"/>
    <property type="match status" value="2"/>
</dbReference>
<evidence type="ECO:0000256" key="13">
    <source>
        <dbReference type="ARBA" id="ARBA00022932"/>
    </source>
</evidence>
<dbReference type="GO" id="GO:0004190">
    <property type="term" value="F:aspartic-type endopeptidase activity"/>
    <property type="evidence" value="ECO:0007669"/>
    <property type="project" value="UniProtKB-KW"/>
</dbReference>
<keyword evidence="15" id="KW-0233">DNA recombination</keyword>
<evidence type="ECO:0000259" key="19">
    <source>
        <dbReference type="PROSITE" id="PS50878"/>
    </source>
</evidence>
<evidence type="ECO:0000256" key="7">
    <source>
        <dbReference type="ARBA" id="ARBA00022759"/>
    </source>
</evidence>
<gene>
    <name evidence="20" type="ORF">V8G54_009930</name>
</gene>
<dbReference type="InterPro" id="IPR041577">
    <property type="entry name" value="RT_RNaseH_2"/>
</dbReference>
<feature type="domain" description="Reverse transcriptase" evidence="19">
    <location>
        <begin position="853"/>
        <end position="1042"/>
    </location>
</feature>
<dbReference type="Pfam" id="PF24626">
    <property type="entry name" value="SH3_Tf2-1"/>
    <property type="match status" value="1"/>
</dbReference>
<dbReference type="SUPFAM" id="SSF50630">
    <property type="entry name" value="Acid proteases"/>
    <property type="match status" value="1"/>
</dbReference>
<dbReference type="Gene3D" id="3.10.10.10">
    <property type="entry name" value="HIV Type 1 Reverse Transcriptase, subunit A, domain 1"/>
    <property type="match status" value="1"/>
</dbReference>
<dbReference type="InterPro" id="IPR050951">
    <property type="entry name" value="Retrovirus_Pol_polyprotein"/>
</dbReference>
<keyword evidence="18" id="KW-0732">Signal</keyword>
<keyword evidence="14" id="KW-0238">DNA-binding</keyword>
<feature type="compositionally biased region" description="Basic and acidic residues" evidence="17">
    <location>
        <begin position="322"/>
        <end position="334"/>
    </location>
</feature>
<dbReference type="InterPro" id="IPR001969">
    <property type="entry name" value="Aspartic_peptidase_AS"/>
</dbReference>
<feature type="compositionally biased region" description="Gly residues" evidence="17">
    <location>
        <begin position="312"/>
        <end position="321"/>
    </location>
</feature>
<dbReference type="EMBL" id="CP144698">
    <property type="protein sequence ID" value="WVZ16948.1"/>
    <property type="molecule type" value="Genomic_DNA"/>
</dbReference>
<evidence type="ECO:0000256" key="1">
    <source>
        <dbReference type="ARBA" id="ARBA00022670"/>
    </source>
</evidence>
<dbReference type="PROSITE" id="PS50878">
    <property type="entry name" value="RT_POL"/>
    <property type="match status" value="1"/>
</dbReference>
<dbReference type="GO" id="GO:0046872">
    <property type="term" value="F:metal ion binding"/>
    <property type="evidence" value="ECO:0007669"/>
    <property type="project" value="UniProtKB-KW"/>
</dbReference>
<evidence type="ECO:0000256" key="2">
    <source>
        <dbReference type="ARBA" id="ARBA00022679"/>
    </source>
</evidence>
<dbReference type="PANTHER" id="PTHR37984:SF5">
    <property type="entry name" value="PROTEIN NYNRIN-LIKE"/>
    <property type="match status" value="1"/>
</dbReference>
<evidence type="ECO:0000256" key="12">
    <source>
        <dbReference type="ARBA" id="ARBA00022918"/>
    </source>
</evidence>
<reference evidence="20 21" key="1">
    <citation type="journal article" date="2023" name="Life. Sci Alliance">
        <title>Evolutionary insights into 3D genome organization and epigenetic landscape of Vigna mungo.</title>
        <authorList>
            <person name="Junaid A."/>
            <person name="Singh B."/>
            <person name="Bhatia S."/>
        </authorList>
    </citation>
    <scope>NUCLEOTIDE SEQUENCE [LARGE SCALE GENOMIC DNA]</scope>
    <source>
        <strain evidence="20">Urdbean</strain>
    </source>
</reference>
<evidence type="ECO:0000313" key="21">
    <source>
        <dbReference type="Proteomes" id="UP001374535"/>
    </source>
</evidence>
<dbReference type="FunFam" id="3.30.70.270:FF:000020">
    <property type="entry name" value="Transposon Tf2-6 polyprotein-like Protein"/>
    <property type="match status" value="1"/>
</dbReference>
<dbReference type="GO" id="GO:0003964">
    <property type="term" value="F:RNA-directed DNA polymerase activity"/>
    <property type="evidence" value="ECO:0007669"/>
    <property type="project" value="UniProtKB-KW"/>
</dbReference>
<dbReference type="CDD" id="cd01647">
    <property type="entry name" value="RT_LTR"/>
    <property type="match status" value="1"/>
</dbReference>
<keyword evidence="3" id="KW-0548">Nucleotidyltransferase</keyword>
<keyword evidence="1" id="KW-0645">Protease</keyword>
<evidence type="ECO:0000256" key="5">
    <source>
        <dbReference type="ARBA" id="ARBA00022723"/>
    </source>
</evidence>
<keyword evidence="11" id="KW-0229">DNA integration</keyword>
<dbReference type="GO" id="GO:0006508">
    <property type="term" value="P:proteolysis"/>
    <property type="evidence" value="ECO:0007669"/>
    <property type="project" value="UniProtKB-KW"/>
</dbReference>
<dbReference type="Pfam" id="PF17921">
    <property type="entry name" value="Integrase_H2C2"/>
    <property type="match status" value="1"/>
</dbReference>
<name>A0AAQ3NWN2_VIGMU</name>
<evidence type="ECO:0000256" key="10">
    <source>
        <dbReference type="ARBA" id="ARBA00022884"/>
    </source>
</evidence>
<dbReference type="Pfam" id="PF19259">
    <property type="entry name" value="Ty3_capsid"/>
    <property type="match status" value="1"/>
</dbReference>
<dbReference type="CDD" id="cd00303">
    <property type="entry name" value="retropepsin_like"/>
    <property type="match status" value="1"/>
</dbReference>
<organism evidence="20 21">
    <name type="scientific">Vigna mungo</name>
    <name type="common">Black gram</name>
    <name type="synonym">Phaseolus mungo</name>
    <dbReference type="NCBI Taxonomy" id="3915"/>
    <lineage>
        <taxon>Eukaryota</taxon>
        <taxon>Viridiplantae</taxon>
        <taxon>Streptophyta</taxon>
        <taxon>Embryophyta</taxon>
        <taxon>Tracheophyta</taxon>
        <taxon>Spermatophyta</taxon>
        <taxon>Magnoliopsida</taxon>
        <taxon>eudicotyledons</taxon>
        <taxon>Gunneridae</taxon>
        <taxon>Pentapetalae</taxon>
        <taxon>rosids</taxon>
        <taxon>fabids</taxon>
        <taxon>Fabales</taxon>
        <taxon>Fabaceae</taxon>
        <taxon>Papilionoideae</taxon>
        <taxon>50 kb inversion clade</taxon>
        <taxon>NPAAA clade</taxon>
        <taxon>indigoferoid/millettioid clade</taxon>
        <taxon>Phaseoleae</taxon>
        <taxon>Vigna</taxon>
    </lineage>
</organism>
<keyword evidence="7" id="KW-0255">Endonuclease</keyword>
<evidence type="ECO:0000256" key="4">
    <source>
        <dbReference type="ARBA" id="ARBA00022722"/>
    </source>
</evidence>